<sequence length="112" mass="12492">MSSSPVFRIDKFVVPPRSRDVFLDRLRMTHRLLDEADGCDQNLVLEQTGGDGRYNVVTFVQWRDASCYEVAKHRSHSAQTTQGFDPAAFMAELGIVADLGDYQGLVSISTIP</sequence>
<gene>
    <name evidence="1" type="ORF">JX001_02890</name>
</gene>
<accession>A0ABX7LPP3</accession>
<dbReference type="Proteomes" id="UP000662957">
    <property type="component" value="Chromosome"/>
</dbReference>
<dbReference type="EMBL" id="CP070968">
    <property type="protein sequence ID" value="QSF54783.1"/>
    <property type="molecule type" value="Genomic_DNA"/>
</dbReference>
<reference evidence="1 2" key="1">
    <citation type="submission" date="2021-02" db="EMBL/GenBank/DDBJ databases">
        <title>Brevundimonas sp. CS1 genome sequence.</title>
        <authorList>
            <person name="Lee K."/>
            <person name="Choi Y.-J."/>
            <person name="Son H.-R."/>
        </authorList>
    </citation>
    <scope>NUCLEOTIDE SEQUENCE [LARGE SCALE GENOMIC DNA]</scope>
    <source>
        <strain evidence="1 2">CS1</strain>
    </source>
</reference>
<dbReference type="InterPro" id="IPR011008">
    <property type="entry name" value="Dimeric_a/b-barrel"/>
</dbReference>
<evidence type="ECO:0008006" key="3">
    <source>
        <dbReference type="Google" id="ProtNLM"/>
    </source>
</evidence>
<organism evidence="1 2">
    <name type="scientific">Brevundimonas fontaquae</name>
    <dbReference type="NCBI Taxonomy" id="2813778"/>
    <lineage>
        <taxon>Bacteria</taxon>
        <taxon>Pseudomonadati</taxon>
        <taxon>Pseudomonadota</taxon>
        <taxon>Alphaproteobacteria</taxon>
        <taxon>Caulobacterales</taxon>
        <taxon>Caulobacteraceae</taxon>
        <taxon>Brevundimonas</taxon>
    </lineage>
</organism>
<dbReference type="SUPFAM" id="SSF54909">
    <property type="entry name" value="Dimeric alpha+beta barrel"/>
    <property type="match status" value="1"/>
</dbReference>
<evidence type="ECO:0000313" key="1">
    <source>
        <dbReference type="EMBL" id="QSF54783.1"/>
    </source>
</evidence>
<dbReference type="RefSeq" id="WP_205682217.1">
    <property type="nucleotide sequence ID" value="NZ_CP070968.1"/>
</dbReference>
<evidence type="ECO:0000313" key="2">
    <source>
        <dbReference type="Proteomes" id="UP000662957"/>
    </source>
</evidence>
<name>A0ABX7LPP3_9CAUL</name>
<keyword evidence="2" id="KW-1185">Reference proteome</keyword>
<protein>
    <recommendedName>
        <fullName evidence="3">Antibiotic biosynthesis monooxygenase</fullName>
    </recommendedName>
</protein>
<proteinExistence type="predicted"/>
<dbReference type="Gene3D" id="3.30.70.100">
    <property type="match status" value="1"/>
</dbReference>